<feature type="chain" id="PRO_5032267771" description="GOST seven transmembrane domain-containing protein" evidence="7">
    <location>
        <begin position="19"/>
        <end position="643"/>
    </location>
</feature>
<dbReference type="PANTHER" id="PTHR21229:SF2">
    <property type="entry name" value="RE59932P"/>
    <property type="match status" value="1"/>
</dbReference>
<feature type="transmembrane region" description="Helical" evidence="6">
    <location>
        <begin position="332"/>
        <end position="350"/>
    </location>
</feature>
<feature type="transmembrane region" description="Helical" evidence="6">
    <location>
        <begin position="469"/>
        <end position="490"/>
    </location>
</feature>
<keyword evidence="2 6" id="KW-0812">Transmembrane</keyword>
<dbReference type="InterPro" id="IPR009637">
    <property type="entry name" value="GPR107/GPR108-like"/>
</dbReference>
<evidence type="ECO:0000256" key="5">
    <source>
        <dbReference type="ARBA" id="ARBA00023136"/>
    </source>
</evidence>
<dbReference type="GO" id="GO:0005794">
    <property type="term" value="C:Golgi apparatus"/>
    <property type="evidence" value="ECO:0007669"/>
    <property type="project" value="TreeGrafter"/>
</dbReference>
<feature type="transmembrane region" description="Helical" evidence="6">
    <location>
        <begin position="397"/>
        <end position="423"/>
    </location>
</feature>
<evidence type="ECO:0000256" key="2">
    <source>
        <dbReference type="ARBA" id="ARBA00022692"/>
    </source>
</evidence>
<comment type="subcellular location">
    <subcellularLocation>
        <location evidence="1">Membrane</location>
        <topology evidence="1">Multi-pass membrane protein</topology>
    </subcellularLocation>
</comment>
<keyword evidence="3 7" id="KW-0732">Signal</keyword>
<evidence type="ECO:0000256" key="7">
    <source>
        <dbReference type="SAM" id="SignalP"/>
    </source>
</evidence>
<keyword evidence="10" id="KW-1185">Reference proteome</keyword>
<dbReference type="PANTHER" id="PTHR21229">
    <property type="entry name" value="LUNG SEVEN TRANSMEMBRANE RECEPTOR"/>
    <property type="match status" value="1"/>
</dbReference>
<sequence length="643" mass="74714">MHPLKLLILSIFIISCQARIHQLKLNDDTRKQVTISTFGYLKDGLFQVDIKKFSLSPLIKLDAVRNSFAFLFEKNKNRGFSSFTASNSKSEDFCQLLEKNKIKSDENKNVNLVDKLFDQEDLDRDGLQKDLIKLSKKHAYSFVLFHLDLIEKKINVLRIGQDLKKLSINSEFSKNSNGLTTRPTQPEIKFLNQTSNSTQSSQDDIDSTINQNDFPIDYFRFNFSEKTSTLNFQIEINIKTINEEGLYQFSFYNCFQPDVFGKYSDVFRTSKKNKTKKISNDVLDMSITDYTGQYNQFNNNEEHYGFDMDLVLLARNQESFLSAGELPVPTLYLTWSIIYFLAAISWTYILRSSKGDVFKIHYLMLALVFVKALTLTFHAINMHYIAMNGTHEAIWAILYYITYVLRGLLLIISILLVGTGWTFIKYVLSENERRLFVIVVPLQILAITAYIFLEEREEGEAVYVTWRQLFFLLDLICCAAILFPIVWSIRHLEAATQTDGKMQINLKKLKIFKHFYIMVICYVYFTRIIGFLLKQVIPFRYEWFDELSTEVVTFTFFALTAVKFQPASNNPYLQLNQNDDGDEEIGDGDRFELTPPSQKLLADFDDDFNTDTVFDLQAQNKTDYVINNDSNSNLLSRKLQQNL</sequence>
<feature type="transmembrane region" description="Helical" evidence="6">
    <location>
        <begin position="362"/>
        <end position="385"/>
    </location>
</feature>
<dbReference type="Proteomes" id="UP000663879">
    <property type="component" value="Unassembled WGS sequence"/>
</dbReference>
<proteinExistence type="predicted"/>
<evidence type="ECO:0000256" key="1">
    <source>
        <dbReference type="ARBA" id="ARBA00004141"/>
    </source>
</evidence>
<feature type="transmembrane region" description="Helical" evidence="6">
    <location>
        <begin position="435"/>
        <end position="453"/>
    </location>
</feature>
<dbReference type="AlphaFoldDB" id="A0A814EU51"/>
<evidence type="ECO:0000313" key="9">
    <source>
        <dbReference type="EMBL" id="CAF0976839.1"/>
    </source>
</evidence>
<name>A0A814EU51_9BILA</name>
<dbReference type="Pfam" id="PF06814">
    <property type="entry name" value="GOST_TM"/>
    <property type="match status" value="1"/>
</dbReference>
<evidence type="ECO:0000256" key="6">
    <source>
        <dbReference type="SAM" id="Phobius"/>
    </source>
</evidence>
<keyword evidence="4 6" id="KW-1133">Transmembrane helix</keyword>
<dbReference type="InterPro" id="IPR053937">
    <property type="entry name" value="GOST_TM"/>
</dbReference>
<feature type="transmembrane region" description="Helical" evidence="6">
    <location>
        <begin position="511"/>
        <end position="533"/>
    </location>
</feature>
<accession>A0A814EU51</accession>
<gene>
    <name evidence="9" type="ORF">OXX778_LOCUS15210</name>
</gene>
<evidence type="ECO:0000256" key="4">
    <source>
        <dbReference type="ARBA" id="ARBA00022989"/>
    </source>
</evidence>
<evidence type="ECO:0000259" key="8">
    <source>
        <dbReference type="Pfam" id="PF06814"/>
    </source>
</evidence>
<feature type="signal peptide" evidence="7">
    <location>
        <begin position="1"/>
        <end position="18"/>
    </location>
</feature>
<reference evidence="9" key="1">
    <citation type="submission" date="2021-02" db="EMBL/GenBank/DDBJ databases">
        <authorList>
            <person name="Nowell W R."/>
        </authorList>
    </citation>
    <scope>NUCLEOTIDE SEQUENCE</scope>
    <source>
        <strain evidence="9">Ploen Becks lab</strain>
    </source>
</reference>
<evidence type="ECO:0000256" key="3">
    <source>
        <dbReference type="ARBA" id="ARBA00022729"/>
    </source>
</evidence>
<organism evidence="9 10">
    <name type="scientific">Brachionus calyciflorus</name>
    <dbReference type="NCBI Taxonomy" id="104777"/>
    <lineage>
        <taxon>Eukaryota</taxon>
        <taxon>Metazoa</taxon>
        <taxon>Spiralia</taxon>
        <taxon>Gnathifera</taxon>
        <taxon>Rotifera</taxon>
        <taxon>Eurotatoria</taxon>
        <taxon>Monogononta</taxon>
        <taxon>Pseudotrocha</taxon>
        <taxon>Ploima</taxon>
        <taxon>Brachionidae</taxon>
        <taxon>Brachionus</taxon>
    </lineage>
</organism>
<dbReference type="GO" id="GO:0016020">
    <property type="term" value="C:membrane"/>
    <property type="evidence" value="ECO:0007669"/>
    <property type="project" value="UniProtKB-SubCell"/>
</dbReference>
<comment type="caution">
    <text evidence="9">The sequence shown here is derived from an EMBL/GenBank/DDBJ whole genome shotgun (WGS) entry which is preliminary data.</text>
</comment>
<dbReference type="EMBL" id="CAJNOC010003306">
    <property type="protein sequence ID" value="CAF0976839.1"/>
    <property type="molecule type" value="Genomic_DNA"/>
</dbReference>
<protein>
    <recommendedName>
        <fullName evidence="8">GOST seven transmembrane domain-containing protein</fullName>
    </recommendedName>
</protein>
<keyword evidence="5 6" id="KW-0472">Membrane</keyword>
<feature type="domain" description="GOST seven transmembrane" evidence="8">
    <location>
        <begin position="327"/>
        <end position="571"/>
    </location>
</feature>
<evidence type="ECO:0000313" key="10">
    <source>
        <dbReference type="Proteomes" id="UP000663879"/>
    </source>
</evidence>
<dbReference type="PROSITE" id="PS51257">
    <property type="entry name" value="PROKAR_LIPOPROTEIN"/>
    <property type="match status" value="1"/>
</dbReference>
<dbReference type="OrthoDB" id="29657at2759"/>